<name>A0A8H3FZ25_9LECA</name>
<dbReference type="Proteomes" id="UP000664203">
    <property type="component" value="Unassembled WGS sequence"/>
</dbReference>
<keyword evidence="3" id="KW-1185">Reference proteome</keyword>
<feature type="region of interest" description="Disordered" evidence="1">
    <location>
        <begin position="1"/>
        <end position="33"/>
    </location>
</feature>
<reference evidence="2" key="1">
    <citation type="submission" date="2021-03" db="EMBL/GenBank/DDBJ databases">
        <authorList>
            <person name="Tagirdzhanova G."/>
        </authorList>
    </citation>
    <scope>NUCLEOTIDE SEQUENCE</scope>
</reference>
<feature type="region of interest" description="Disordered" evidence="1">
    <location>
        <begin position="275"/>
        <end position="326"/>
    </location>
</feature>
<accession>A0A8H3FZ25</accession>
<feature type="compositionally biased region" description="Basic and acidic residues" evidence="1">
    <location>
        <begin position="299"/>
        <end position="315"/>
    </location>
</feature>
<feature type="compositionally biased region" description="Low complexity" evidence="1">
    <location>
        <begin position="282"/>
        <end position="292"/>
    </location>
</feature>
<gene>
    <name evidence="2" type="ORF">ALECFALPRED_005548</name>
</gene>
<feature type="region of interest" description="Disordered" evidence="1">
    <location>
        <begin position="207"/>
        <end position="235"/>
    </location>
</feature>
<comment type="caution">
    <text evidence="2">The sequence shown here is derived from an EMBL/GenBank/DDBJ whole genome shotgun (WGS) entry which is preliminary data.</text>
</comment>
<organism evidence="2 3">
    <name type="scientific">Alectoria fallacina</name>
    <dbReference type="NCBI Taxonomy" id="1903189"/>
    <lineage>
        <taxon>Eukaryota</taxon>
        <taxon>Fungi</taxon>
        <taxon>Dikarya</taxon>
        <taxon>Ascomycota</taxon>
        <taxon>Pezizomycotina</taxon>
        <taxon>Lecanoromycetes</taxon>
        <taxon>OSLEUM clade</taxon>
        <taxon>Lecanoromycetidae</taxon>
        <taxon>Lecanorales</taxon>
        <taxon>Lecanorineae</taxon>
        <taxon>Parmeliaceae</taxon>
        <taxon>Alectoria</taxon>
    </lineage>
</organism>
<evidence type="ECO:0000313" key="3">
    <source>
        <dbReference type="Proteomes" id="UP000664203"/>
    </source>
</evidence>
<protein>
    <submittedName>
        <fullName evidence="2">Uncharacterized protein</fullName>
    </submittedName>
</protein>
<sequence>MSNNLLVDSHESGYESTGAAKKGSPAPEAWSQNEDTEVLEFIDPEFFGVASPHFVKPDLEHTNIGRYLTVSSRDSGYGSLETSPKIMGSLEDDGQSIEIINRMKRGNSNRDIAEWLFVGSDTQTLPLTTEHQTSAVVGACSQADSRDEQELDYALILLQRGTQLDENTGTPTMVGYTNGKNPSITAKKISPRDSYLFDRKLIYSPIRENGSGASSEASTESDLSEDASSPSPENDAWLTVSYTKHLMMVSLMSDVYTIFNSQWKADFRSRIGSQAASTSGYSQSSNSRTPSSTGRGKRRLPDRDSPPPDANDEKKRKSRSTKTGDSGQERMFACFFYKYNAQKYCSNSDTGNILREITGRRSIALDAGLLWKARPRWLSMRMRKRDASEESLKCLRG</sequence>
<feature type="compositionally biased region" description="Low complexity" evidence="1">
    <location>
        <begin position="210"/>
        <end position="221"/>
    </location>
</feature>
<dbReference type="EMBL" id="CAJPDR010000351">
    <property type="protein sequence ID" value="CAF9933286.1"/>
    <property type="molecule type" value="Genomic_DNA"/>
</dbReference>
<proteinExistence type="predicted"/>
<evidence type="ECO:0000256" key="1">
    <source>
        <dbReference type="SAM" id="MobiDB-lite"/>
    </source>
</evidence>
<dbReference type="AlphaFoldDB" id="A0A8H3FZ25"/>
<evidence type="ECO:0000313" key="2">
    <source>
        <dbReference type="EMBL" id="CAF9933286.1"/>
    </source>
</evidence>